<dbReference type="EMBL" id="CP136051">
    <property type="protein sequence ID" value="WOK05503.1"/>
    <property type="molecule type" value="Genomic_DNA"/>
</dbReference>
<protein>
    <recommendedName>
        <fullName evidence="3">Addiction module component</fullName>
    </recommendedName>
</protein>
<organism evidence="1 2">
    <name type="scientific">Imperialibacter roseus</name>
    <dbReference type="NCBI Taxonomy" id="1324217"/>
    <lineage>
        <taxon>Bacteria</taxon>
        <taxon>Pseudomonadati</taxon>
        <taxon>Bacteroidota</taxon>
        <taxon>Cytophagia</taxon>
        <taxon>Cytophagales</taxon>
        <taxon>Flammeovirgaceae</taxon>
        <taxon>Imperialibacter</taxon>
    </lineage>
</organism>
<reference evidence="1 2" key="1">
    <citation type="journal article" date="2023" name="Microbiol. Resour. Announc.">
        <title>Complete Genome Sequence of Imperialibacter roseus strain P4T.</title>
        <authorList>
            <person name="Tizabi D.R."/>
            <person name="Bachvaroff T."/>
            <person name="Hill R.T."/>
        </authorList>
    </citation>
    <scope>NUCLEOTIDE SEQUENCE [LARGE SCALE GENOMIC DNA]</scope>
    <source>
        <strain evidence="1 2">P4T</strain>
    </source>
</reference>
<dbReference type="RefSeq" id="WP_317488264.1">
    <property type="nucleotide sequence ID" value="NZ_CP136051.1"/>
</dbReference>
<gene>
    <name evidence="1" type="ORF">RT717_20730</name>
</gene>
<evidence type="ECO:0000313" key="1">
    <source>
        <dbReference type="EMBL" id="WOK05503.1"/>
    </source>
</evidence>
<sequence>MSIEQRKIQLVQTMLRLEDEQIIDSVEKLIKDLQLKSLENDFKPLTQKQLNARIDASEADFANGRFTSAEALLKKF</sequence>
<name>A0ABZ0IKG1_9BACT</name>
<evidence type="ECO:0008006" key="3">
    <source>
        <dbReference type="Google" id="ProtNLM"/>
    </source>
</evidence>
<evidence type="ECO:0000313" key="2">
    <source>
        <dbReference type="Proteomes" id="UP001302349"/>
    </source>
</evidence>
<dbReference type="Proteomes" id="UP001302349">
    <property type="component" value="Chromosome"/>
</dbReference>
<proteinExistence type="predicted"/>
<accession>A0ABZ0IKG1</accession>
<keyword evidence="2" id="KW-1185">Reference proteome</keyword>